<dbReference type="Proteomes" id="UP000799429">
    <property type="component" value="Unassembled WGS sequence"/>
</dbReference>
<organism evidence="1 2">
    <name type="scientific">Patellaria atrata CBS 101060</name>
    <dbReference type="NCBI Taxonomy" id="1346257"/>
    <lineage>
        <taxon>Eukaryota</taxon>
        <taxon>Fungi</taxon>
        <taxon>Dikarya</taxon>
        <taxon>Ascomycota</taxon>
        <taxon>Pezizomycotina</taxon>
        <taxon>Dothideomycetes</taxon>
        <taxon>Dothideomycetes incertae sedis</taxon>
        <taxon>Patellariales</taxon>
        <taxon>Patellariaceae</taxon>
        <taxon>Patellaria</taxon>
    </lineage>
</organism>
<name>A0A9P4VSU5_9PEZI</name>
<dbReference type="AlphaFoldDB" id="A0A9P4VSU5"/>
<gene>
    <name evidence="1" type="ORF">M501DRAFT_845194</name>
</gene>
<keyword evidence="2" id="KW-1185">Reference proteome</keyword>
<accession>A0A9P4VSU5</accession>
<sequence length="238" mass="27303">MQGGPFYAVHARVCEYLFVKPQRSEFKVNLTHRMSRMSRISQPLFVGFYPSHEVEELVVDNDPLRMDLPQHQLRAYRVYQPYPLHGTNGLPNAYFSLRRAINCNPNVIGLCTPSGSPLFRRSFPHLVERPSICNLPARLIVQMSTILGLRMTSHSVHLQFVENPLLSEKGMFRVNTVRKHVHYLSLNVELFRSLLDGFLCALICTCSIHSSRKIFVKDKRSCPFETVNSGIDKKIFGI</sequence>
<comment type="caution">
    <text evidence="1">The sequence shown here is derived from an EMBL/GenBank/DDBJ whole genome shotgun (WGS) entry which is preliminary data.</text>
</comment>
<evidence type="ECO:0000313" key="2">
    <source>
        <dbReference type="Proteomes" id="UP000799429"/>
    </source>
</evidence>
<evidence type="ECO:0000313" key="1">
    <source>
        <dbReference type="EMBL" id="KAF2838919.1"/>
    </source>
</evidence>
<protein>
    <submittedName>
        <fullName evidence="1">Uncharacterized protein</fullName>
    </submittedName>
</protein>
<reference evidence="1" key="1">
    <citation type="journal article" date="2020" name="Stud. Mycol.">
        <title>101 Dothideomycetes genomes: a test case for predicting lifestyles and emergence of pathogens.</title>
        <authorList>
            <person name="Haridas S."/>
            <person name="Albert R."/>
            <person name="Binder M."/>
            <person name="Bloem J."/>
            <person name="Labutti K."/>
            <person name="Salamov A."/>
            <person name="Andreopoulos B."/>
            <person name="Baker S."/>
            <person name="Barry K."/>
            <person name="Bills G."/>
            <person name="Bluhm B."/>
            <person name="Cannon C."/>
            <person name="Castanera R."/>
            <person name="Culley D."/>
            <person name="Daum C."/>
            <person name="Ezra D."/>
            <person name="Gonzalez J."/>
            <person name="Henrissat B."/>
            <person name="Kuo A."/>
            <person name="Liang C."/>
            <person name="Lipzen A."/>
            <person name="Lutzoni F."/>
            <person name="Magnuson J."/>
            <person name="Mondo S."/>
            <person name="Nolan M."/>
            <person name="Ohm R."/>
            <person name="Pangilinan J."/>
            <person name="Park H.-J."/>
            <person name="Ramirez L."/>
            <person name="Alfaro M."/>
            <person name="Sun H."/>
            <person name="Tritt A."/>
            <person name="Yoshinaga Y."/>
            <person name="Zwiers L.-H."/>
            <person name="Turgeon B."/>
            <person name="Goodwin S."/>
            <person name="Spatafora J."/>
            <person name="Crous P."/>
            <person name="Grigoriev I."/>
        </authorList>
    </citation>
    <scope>NUCLEOTIDE SEQUENCE</scope>
    <source>
        <strain evidence="1">CBS 101060</strain>
    </source>
</reference>
<proteinExistence type="predicted"/>
<dbReference type="EMBL" id="MU006096">
    <property type="protein sequence ID" value="KAF2838919.1"/>
    <property type="molecule type" value="Genomic_DNA"/>
</dbReference>